<evidence type="ECO:0000313" key="2">
    <source>
        <dbReference type="EMBL" id="SUZ87515.1"/>
    </source>
</evidence>
<name>A0A381R6Z6_9ZZZZ</name>
<reference evidence="2" key="1">
    <citation type="submission" date="2018-05" db="EMBL/GenBank/DDBJ databases">
        <authorList>
            <person name="Lanie J.A."/>
            <person name="Ng W.-L."/>
            <person name="Kazmierczak K.M."/>
            <person name="Andrzejewski T.M."/>
            <person name="Davidsen T.M."/>
            <person name="Wayne K.J."/>
            <person name="Tettelin H."/>
            <person name="Glass J.I."/>
            <person name="Rusch D."/>
            <person name="Podicherti R."/>
            <person name="Tsui H.-C.T."/>
            <person name="Winkler M.E."/>
        </authorList>
    </citation>
    <scope>NUCLEOTIDE SEQUENCE</scope>
</reference>
<dbReference type="PANTHER" id="PTHR37947">
    <property type="entry name" value="BLL2462 PROTEIN"/>
    <property type="match status" value="1"/>
</dbReference>
<accession>A0A381R6Z6</accession>
<keyword evidence="1" id="KW-1133">Transmembrane helix</keyword>
<dbReference type="PANTHER" id="PTHR37947:SF2">
    <property type="entry name" value="VON WILLEBRAND FACTOR TYPE A"/>
    <property type="match status" value="1"/>
</dbReference>
<sequence>MYPYWVYRHVELPITSSRWLALVRASVFVMLLALLFDFKIPVGDSSNPTGEGWVLLDASISMLAGEDELTAWDRAIERSKELIEEGWRVFTFGEVVNPFTLNETNSVLRPQDVNTLLAPALKYAAEGGVRSVRVLSDLRLEDRVALYATLEQLPLDVTYEGFGDNVRNGGISAFEVEDAVLPGSTILGQIEMHGLGADSAELTIRAEGAEIVSLKVDLPETGLANLLEVPIVAPNVEGRIRYTAHLQVDGDAFTSDDEAVAYGIVGNEENAVVLVSLKPDWEPRHLLSVLGDVTGLPVIGYLRAGPDKFVSLGKALARSIPVDTSRVRRAVDGATLVVLHGLDGNSDSWTLGLLEKSMRAILLPADSSGAAIAGFDTEVGRGGEWYVSGDLPPSPLSGELAGTTFLGLPPLTDLLIPLNREETRSPVRVQLRGTGTSEAVLYLDDGGPNRRVFGLASGFWRWAAREGEGEETYRRLWSGVTGWLFADEKSVAREPRPTKWVFQRKEPVTWIVPGDSTIMNLRLLKNDSLLIDTVMVGGTNPSSGTLPPGLYHYRFGTRSGELIGEGRFDVEMISGEMIPRSEEPEAPESSAVTVASDERSERPIRTYPWPYLLVIILLCAEWIIRRRIGLR</sequence>
<gene>
    <name evidence="2" type="ORF">METZ01_LOCUS40369</name>
</gene>
<dbReference type="EMBL" id="UINC01001727">
    <property type="protein sequence ID" value="SUZ87515.1"/>
    <property type="molecule type" value="Genomic_DNA"/>
</dbReference>
<protein>
    <submittedName>
        <fullName evidence="2">Uncharacterized protein</fullName>
    </submittedName>
</protein>
<dbReference type="AlphaFoldDB" id="A0A381R6Z6"/>
<feature type="transmembrane region" description="Helical" evidence="1">
    <location>
        <begin position="607"/>
        <end position="624"/>
    </location>
</feature>
<keyword evidence="1" id="KW-0472">Membrane</keyword>
<evidence type="ECO:0000256" key="1">
    <source>
        <dbReference type="SAM" id="Phobius"/>
    </source>
</evidence>
<organism evidence="2">
    <name type="scientific">marine metagenome</name>
    <dbReference type="NCBI Taxonomy" id="408172"/>
    <lineage>
        <taxon>unclassified sequences</taxon>
        <taxon>metagenomes</taxon>
        <taxon>ecological metagenomes</taxon>
    </lineage>
</organism>
<proteinExistence type="predicted"/>
<keyword evidence="1" id="KW-0812">Transmembrane</keyword>